<evidence type="ECO:0000313" key="1">
    <source>
        <dbReference type="EMBL" id="QFZ18665.1"/>
    </source>
</evidence>
<keyword evidence="2" id="KW-1185">Reference proteome</keyword>
<dbReference type="EMBL" id="CP034550">
    <property type="protein sequence ID" value="QFZ18665.1"/>
    <property type="molecule type" value="Genomic_DNA"/>
</dbReference>
<dbReference type="OrthoDB" id="8960477at2"/>
<evidence type="ECO:0000313" key="2">
    <source>
        <dbReference type="Proteomes" id="UP000325787"/>
    </source>
</evidence>
<organism evidence="1 2">
    <name type="scientific">Saccharothrix syringae</name>
    <name type="common">Nocardiopsis syringae</name>
    <dbReference type="NCBI Taxonomy" id="103733"/>
    <lineage>
        <taxon>Bacteria</taxon>
        <taxon>Bacillati</taxon>
        <taxon>Actinomycetota</taxon>
        <taxon>Actinomycetes</taxon>
        <taxon>Pseudonocardiales</taxon>
        <taxon>Pseudonocardiaceae</taxon>
        <taxon>Saccharothrix</taxon>
    </lineage>
</organism>
<gene>
    <name evidence="1" type="ORF">EKG83_15395</name>
</gene>
<dbReference type="Proteomes" id="UP000325787">
    <property type="component" value="Chromosome"/>
</dbReference>
<dbReference type="AlphaFoldDB" id="A0A5Q0GY98"/>
<dbReference type="RefSeq" id="WP_033433174.1">
    <property type="nucleotide sequence ID" value="NZ_CP034550.1"/>
</dbReference>
<proteinExistence type="predicted"/>
<reference evidence="2" key="1">
    <citation type="journal article" date="2021" name="Curr. Microbiol.">
        <title>Complete genome of nocamycin-producing strain Saccharothrix syringae NRRL B-16468 reveals the biosynthetic potential for secondary metabolites.</title>
        <authorList>
            <person name="Mo X."/>
            <person name="Yang S."/>
        </authorList>
    </citation>
    <scope>NUCLEOTIDE SEQUENCE [LARGE SCALE GENOMIC DNA]</scope>
    <source>
        <strain evidence="2">ATCC 51364 / DSM 43886 / JCM 6844 / KCTC 9398 / NBRC 14523 / NRRL B-16468 / INA 2240</strain>
    </source>
</reference>
<sequence>MKGHIGHLICEYVVAGEQDVAELDRLAATSLAAELAAALDDVRGDDGTVHVLREVVADCRVDPGAPDPAKDWARSLAEAIDSAIAADDGSGFGVVSFPDEGAYLARYLAERLRGRASASWCFRPLARFHDLRPAEVLLVLAREGRGGPVLAALHREGVLLGILSSMTAAELAVLARCEPGTGPTADPLVAAAVRVADCCGLWANDPMSAAVAARWLRPARADWADPASLTDAVVDLLGQLAEAGVVVRDGEPPPSRLRVELDWLDLPRLTWWLTGDDGPALAEGRTHWADLVRALAASRDASGPSADHRRPVVGTSEEVRRVLLRLVAREPGSASLRQQLAAAGPGARAAVLLRAAVAADQPQWMTDPVMEPAVTDAVAGVVAAWERHVASVGIDEVVHVLTGPAAAPGAAPLTSPVAGVLLLLRAAADLRLPAVLHRAECGDALPGTLLAVAIRLTGAVPEDPAALLFAGLTGPPGGSPPALDVWRRAGARQCAAVRAELERVVAAHGVALDDVPAFDGALGHPLADETLDLVAFAVLRVWSRWLGRFATAGAEYLAAHFLRRWGAVEVTADEVVVELAEAPLDVVLELAGYLTPVNAVPWLGGRTATFRLGAR</sequence>
<name>A0A5Q0GY98_SACSY</name>
<dbReference type="KEGG" id="ssyi:EKG83_15395"/>
<protein>
    <submittedName>
        <fullName evidence="1">Uncharacterized protein</fullName>
    </submittedName>
</protein>
<accession>A0A5Q0GY98</accession>